<dbReference type="AlphaFoldDB" id="A0A5C3EZG8"/>
<feature type="region of interest" description="Disordered" evidence="1">
    <location>
        <begin position="98"/>
        <end position="132"/>
    </location>
</feature>
<dbReference type="Proteomes" id="UP000323386">
    <property type="component" value="Unassembled WGS sequence"/>
</dbReference>
<accession>A0A5C3EZG8</accession>
<evidence type="ECO:0000313" key="3">
    <source>
        <dbReference type="Proteomes" id="UP000323386"/>
    </source>
</evidence>
<evidence type="ECO:0000256" key="1">
    <source>
        <dbReference type="SAM" id="MobiDB-lite"/>
    </source>
</evidence>
<gene>
    <name evidence="2" type="ORF">PSFLO_02288</name>
</gene>
<evidence type="ECO:0000313" key="2">
    <source>
        <dbReference type="EMBL" id="SPO36817.1"/>
    </source>
</evidence>
<proteinExistence type="predicted"/>
<reference evidence="2 3" key="1">
    <citation type="submission" date="2018-03" db="EMBL/GenBank/DDBJ databases">
        <authorList>
            <person name="Guldener U."/>
        </authorList>
    </citation>
    <scope>NUCLEOTIDE SEQUENCE [LARGE SCALE GENOMIC DNA]</scope>
    <source>
        <strain evidence="2 3">DAOM196992</strain>
    </source>
</reference>
<sequence>MYRCADPYGLEASQPSSGGRLAFPYFDCVLEVEFRKAHQIGSERGRVSRLPLKSRTSLPCAQRRHARSRSSVPSVIITMAGWWAASWPRRADRFTRQCRSPYAAGSTEGRAAPPSKRGNDPLLPYRGPWLVQ</sequence>
<dbReference type="EMBL" id="OOIP01000005">
    <property type="protein sequence ID" value="SPO36817.1"/>
    <property type="molecule type" value="Genomic_DNA"/>
</dbReference>
<protein>
    <submittedName>
        <fullName evidence="2">Uncharacterized protein</fullName>
    </submittedName>
</protein>
<organism evidence="2 3">
    <name type="scientific">Pseudozyma flocculosa</name>
    <dbReference type="NCBI Taxonomy" id="84751"/>
    <lineage>
        <taxon>Eukaryota</taxon>
        <taxon>Fungi</taxon>
        <taxon>Dikarya</taxon>
        <taxon>Basidiomycota</taxon>
        <taxon>Ustilaginomycotina</taxon>
        <taxon>Ustilaginomycetes</taxon>
        <taxon>Ustilaginales</taxon>
        <taxon>Ustilaginaceae</taxon>
        <taxon>Pseudozyma</taxon>
    </lineage>
</organism>
<keyword evidence="3" id="KW-1185">Reference proteome</keyword>
<name>A0A5C3EZG8_9BASI</name>